<keyword evidence="1" id="KW-0175">Coiled coil</keyword>
<evidence type="ECO:0000256" key="1">
    <source>
        <dbReference type="SAM" id="Coils"/>
    </source>
</evidence>
<feature type="compositionally biased region" description="Basic residues" evidence="2">
    <location>
        <begin position="30"/>
        <end position="40"/>
    </location>
</feature>
<protein>
    <submittedName>
        <fullName evidence="3">Uncharacterized protein</fullName>
    </submittedName>
</protein>
<dbReference type="EMBL" id="JAAALK010000287">
    <property type="protein sequence ID" value="KAG8058160.1"/>
    <property type="molecule type" value="Genomic_DNA"/>
</dbReference>
<feature type="compositionally biased region" description="Low complexity" evidence="2">
    <location>
        <begin position="48"/>
        <end position="59"/>
    </location>
</feature>
<feature type="region of interest" description="Disordered" evidence="2">
    <location>
        <begin position="196"/>
        <end position="235"/>
    </location>
</feature>
<dbReference type="OrthoDB" id="683848at2759"/>
<organism evidence="3 4">
    <name type="scientific">Zizania palustris</name>
    <name type="common">Northern wild rice</name>
    <dbReference type="NCBI Taxonomy" id="103762"/>
    <lineage>
        <taxon>Eukaryota</taxon>
        <taxon>Viridiplantae</taxon>
        <taxon>Streptophyta</taxon>
        <taxon>Embryophyta</taxon>
        <taxon>Tracheophyta</taxon>
        <taxon>Spermatophyta</taxon>
        <taxon>Magnoliopsida</taxon>
        <taxon>Liliopsida</taxon>
        <taxon>Poales</taxon>
        <taxon>Poaceae</taxon>
        <taxon>BOP clade</taxon>
        <taxon>Oryzoideae</taxon>
        <taxon>Oryzeae</taxon>
        <taxon>Zizaniinae</taxon>
        <taxon>Zizania</taxon>
    </lineage>
</organism>
<proteinExistence type="predicted"/>
<name>A0A8J5RF49_ZIZPA</name>
<feature type="compositionally biased region" description="Low complexity" evidence="2">
    <location>
        <begin position="216"/>
        <end position="227"/>
    </location>
</feature>
<feature type="region of interest" description="Disordered" evidence="2">
    <location>
        <begin position="1"/>
        <end position="65"/>
    </location>
</feature>
<feature type="compositionally biased region" description="Pro residues" evidence="2">
    <location>
        <begin position="19"/>
        <end position="29"/>
    </location>
</feature>
<keyword evidence="4" id="KW-1185">Reference proteome</keyword>
<reference evidence="3" key="1">
    <citation type="journal article" date="2021" name="bioRxiv">
        <title>Whole Genome Assembly and Annotation of Northern Wild Rice, Zizania palustris L., Supports a Whole Genome Duplication in the Zizania Genus.</title>
        <authorList>
            <person name="Haas M."/>
            <person name="Kono T."/>
            <person name="Macchietto M."/>
            <person name="Millas R."/>
            <person name="McGilp L."/>
            <person name="Shao M."/>
            <person name="Duquette J."/>
            <person name="Hirsch C.N."/>
            <person name="Kimball J."/>
        </authorList>
    </citation>
    <scope>NUCLEOTIDE SEQUENCE</scope>
    <source>
        <tissue evidence="3">Fresh leaf tissue</tissue>
    </source>
</reference>
<evidence type="ECO:0000256" key="2">
    <source>
        <dbReference type="SAM" id="MobiDB-lite"/>
    </source>
</evidence>
<feature type="coiled-coil region" evidence="1">
    <location>
        <begin position="93"/>
        <end position="127"/>
    </location>
</feature>
<reference evidence="3" key="2">
    <citation type="submission" date="2021-02" db="EMBL/GenBank/DDBJ databases">
        <authorList>
            <person name="Kimball J.A."/>
            <person name="Haas M.W."/>
            <person name="Macchietto M."/>
            <person name="Kono T."/>
            <person name="Duquette J."/>
            <person name="Shao M."/>
        </authorList>
    </citation>
    <scope>NUCLEOTIDE SEQUENCE</scope>
    <source>
        <tissue evidence="3">Fresh leaf tissue</tissue>
    </source>
</reference>
<accession>A0A8J5RF49</accession>
<gene>
    <name evidence="3" type="ORF">GUJ93_ZPchr0002g23509</name>
</gene>
<dbReference type="Proteomes" id="UP000729402">
    <property type="component" value="Unassembled WGS sequence"/>
</dbReference>
<evidence type="ECO:0000313" key="3">
    <source>
        <dbReference type="EMBL" id="KAG8058160.1"/>
    </source>
</evidence>
<dbReference type="AlphaFoldDB" id="A0A8J5RF49"/>
<sequence length="272" mass="30551">MGRPSSTRGGGDDDALDSPPLPPIPARPRPTPRARRRPSRPQRVVLVRTAGPRTTTPPAKQSLSSPLQVRAYEWLALGCQEEEDGGDIVAAMVEELERKAAMAEAQLRQEEEENASLRRKIESYHVRWLQYEIRLRSLQETFHEQMAASLHMAQGSAERSRVRHGISESGMTMSSEDTPTVRLRHGGRDRVGVVVRRSATSTRQHRQPLVESDVIGPRPGQQPAGAPSDDSINDLEKLKSQFGAWKKDYKARLRKVKAEVDSDRRRRSGCWI</sequence>
<comment type="caution">
    <text evidence="3">The sequence shown here is derived from an EMBL/GenBank/DDBJ whole genome shotgun (WGS) entry which is preliminary data.</text>
</comment>
<evidence type="ECO:0000313" key="4">
    <source>
        <dbReference type="Proteomes" id="UP000729402"/>
    </source>
</evidence>